<gene>
    <name evidence="1" type="ORF">P7D43_22585</name>
</gene>
<evidence type="ECO:0008006" key="3">
    <source>
        <dbReference type="Google" id="ProtNLM"/>
    </source>
</evidence>
<reference evidence="1" key="1">
    <citation type="submission" date="2023-03" db="EMBL/GenBank/DDBJ databases">
        <authorList>
            <person name="Shen W."/>
            <person name="Cai J."/>
        </authorList>
    </citation>
    <scope>NUCLEOTIDE SEQUENCE</scope>
    <source>
        <strain evidence="1">P33-2</strain>
    </source>
</reference>
<accession>A0AAW8S140</accession>
<dbReference type="EMBL" id="JARPWH010000193">
    <property type="protein sequence ID" value="MDT2405153.1"/>
    <property type="molecule type" value="Genomic_DNA"/>
</dbReference>
<organism evidence="1 2">
    <name type="scientific">Enterococcus avium</name>
    <name type="common">Streptococcus avium</name>
    <dbReference type="NCBI Taxonomy" id="33945"/>
    <lineage>
        <taxon>Bacteria</taxon>
        <taxon>Bacillati</taxon>
        <taxon>Bacillota</taxon>
        <taxon>Bacilli</taxon>
        <taxon>Lactobacillales</taxon>
        <taxon>Enterococcaceae</taxon>
        <taxon>Enterococcus</taxon>
    </lineage>
</organism>
<comment type="caution">
    <text evidence="1">The sequence shown here is derived from an EMBL/GenBank/DDBJ whole genome shotgun (WGS) entry which is preliminary data.</text>
</comment>
<dbReference type="Proteomes" id="UP001260773">
    <property type="component" value="Unassembled WGS sequence"/>
</dbReference>
<dbReference type="AlphaFoldDB" id="A0AAW8S140"/>
<protein>
    <recommendedName>
        <fullName evidence="3">DUF4062 domain-containing protein</fullName>
    </recommendedName>
</protein>
<evidence type="ECO:0000313" key="1">
    <source>
        <dbReference type="EMBL" id="MDT2405153.1"/>
    </source>
</evidence>
<dbReference type="RefSeq" id="WP_311865899.1">
    <property type="nucleotide sequence ID" value="NZ_JARPWH010000193.1"/>
</dbReference>
<proteinExistence type="predicted"/>
<sequence length="515" mass="60192">MATSERTEEMALNNLSKFRLKVFISSAMGEENGTTWISIREAVKQKLLECDYLEPFTIEDHASEIPSTQFFTWKVTDVDVVVILIKDDIRAGTKQEIEKALEKRKPLLVYFYDSGKSNQSVEDFKKRLISSDRVTFKGVKSFNNIDEIVFNDVINNLINYYRFTHDSSTKDVNNVYVSSEGYFEDNILEKSYLTFFGNNKKALCEFFQISKYVREGDEVNENKNGLKLLEWLYKGDTFINEKDVDDIYSELSLPEEVAEVLMLRHKSVHKYFLDDLEGAMFDLNNAYDLAENKKIPNWLLGDILIDCRNIQSKLEPRNSNYQDKIIEMDNFIHYPVGDRFLKQAFEILEKERFEIRTLPVSTVRFGNTLVESLQCVENYLYISFVIGSSTHLLLARKKMIEFLLEYGELYEDENLIYQALRLLILAGEVKMFTKTLEKYWSDVSDILAINVDHLWELTEGKYCINSKIMKCLIIKSLGQFMNNTLFRTSTTFLSQYSQEIERYGQANYLLDGERQ</sequence>
<evidence type="ECO:0000313" key="2">
    <source>
        <dbReference type="Proteomes" id="UP001260773"/>
    </source>
</evidence>
<name>A0AAW8S140_ENTAV</name>